<name>A0A0B7FM09_THACB</name>
<dbReference type="Proteomes" id="UP000059188">
    <property type="component" value="Unassembled WGS sequence"/>
</dbReference>
<organism evidence="1 2">
    <name type="scientific">Thanatephorus cucumeris (strain AG1-IB / isolate 7/3/14)</name>
    <name type="common">Lettuce bottom rot fungus</name>
    <name type="synonym">Rhizoctonia solani</name>
    <dbReference type="NCBI Taxonomy" id="1108050"/>
    <lineage>
        <taxon>Eukaryota</taxon>
        <taxon>Fungi</taxon>
        <taxon>Dikarya</taxon>
        <taxon>Basidiomycota</taxon>
        <taxon>Agaricomycotina</taxon>
        <taxon>Agaricomycetes</taxon>
        <taxon>Cantharellales</taxon>
        <taxon>Ceratobasidiaceae</taxon>
        <taxon>Rhizoctonia</taxon>
        <taxon>Rhizoctonia solani AG-1</taxon>
    </lineage>
</organism>
<keyword evidence="2" id="KW-1185">Reference proteome</keyword>
<evidence type="ECO:0000313" key="2">
    <source>
        <dbReference type="Proteomes" id="UP000059188"/>
    </source>
</evidence>
<gene>
    <name evidence="1" type="ORF">RSOLAG1IB_08460</name>
</gene>
<proteinExistence type="predicted"/>
<sequence>MKLLFDHVEELTPEVKLGHLSWIPYESRTASHTKIALTYGHFVEEHDASNFASKPLYNLAATVVRQGLWLQIISKGRVGWCVIWPKTARDRQETGEPERGSHSLDAWPILDYHGT</sequence>
<accession>A0A0B7FM09</accession>
<dbReference type="EMBL" id="LN679128">
    <property type="protein sequence ID" value="CEL57248.1"/>
    <property type="molecule type" value="Genomic_DNA"/>
</dbReference>
<dbReference type="AlphaFoldDB" id="A0A0B7FM09"/>
<reference evidence="1 2" key="1">
    <citation type="submission" date="2014-11" db="EMBL/GenBank/DDBJ databases">
        <authorList>
            <person name="Wibberg Daniel"/>
        </authorList>
    </citation>
    <scope>NUCLEOTIDE SEQUENCE [LARGE SCALE GENOMIC DNA]</scope>
    <source>
        <strain evidence="1">Rhizoctonia solani AG1-IB 7/3/14</strain>
    </source>
</reference>
<evidence type="ECO:0000313" key="1">
    <source>
        <dbReference type="EMBL" id="CEL57248.1"/>
    </source>
</evidence>
<protein>
    <submittedName>
        <fullName evidence="1">Uncharacterized protein</fullName>
    </submittedName>
</protein>